<dbReference type="Proteomes" id="UP000438429">
    <property type="component" value="Unassembled WGS sequence"/>
</dbReference>
<name>A0A6A4TN57_SCOMX</name>
<organism evidence="1 2">
    <name type="scientific">Scophthalmus maximus</name>
    <name type="common">Turbot</name>
    <name type="synonym">Psetta maxima</name>
    <dbReference type="NCBI Taxonomy" id="52904"/>
    <lineage>
        <taxon>Eukaryota</taxon>
        <taxon>Metazoa</taxon>
        <taxon>Chordata</taxon>
        <taxon>Craniata</taxon>
        <taxon>Vertebrata</taxon>
        <taxon>Euteleostomi</taxon>
        <taxon>Actinopterygii</taxon>
        <taxon>Neopterygii</taxon>
        <taxon>Teleostei</taxon>
        <taxon>Neoteleostei</taxon>
        <taxon>Acanthomorphata</taxon>
        <taxon>Carangaria</taxon>
        <taxon>Pleuronectiformes</taxon>
        <taxon>Pleuronectoidei</taxon>
        <taxon>Scophthalmidae</taxon>
        <taxon>Scophthalmus</taxon>
    </lineage>
</organism>
<sequence length="116" mass="12889">MVFYCTAIVYRGTCQQLKASQVCSAGRDYTVQNLSSCCSAHSPDGPKLTSRVTSEHQTLLQWSLDPLPVMFLIMSNLIPLKPPVDTLQQQLKARLQTATPSSRGWPRALVNVRILD</sequence>
<dbReference type="AlphaFoldDB" id="A0A6A4TN57"/>
<reference evidence="1 2" key="1">
    <citation type="submission" date="2019-06" db="EMBL/GenBank/DDBJ databases">
        <title>Draft genomes of female and male turbot (Scophthalmus maximus).</title>
        <authorList>
            <person name="Xu H."/>
            <person name="Xu X.-W."/>
            <person name="Shao C."/>
            <person name="Chen S."/>
        </authorList>
    </citation>
    <scope>NUCLEOTIDE SEQUENCE [LARGE SCALE GENOMIC DNA]</scope>
    <source>
        <strain evidence="1">Ysfricsl-2016a</strain>
        <tissue evidence="1">Blood</tissue>
    </source>
</reference>
<accession>A0A6A4TN57</accession>
<evidence type="ECO:0000313" key="1">
    <source>
        <dbReference type="EMBL" id="KAF0043422.1"/>
    </source>
</evidence>
<dbReference type="EMBL" id="VEVO01000004">
    <property type="protein sequence ID" value="KAF0043422.1"/>
    <property type="molecule type" value="Genomic_DNA"/>
</dbReference>
<evidence type="ECO:0000313" key="2">
    <source>
        <dbReference type="Proteomes" id="UP000438429"/>
    </source>
</evidence>
<protein>
    <submittedName>
        <fullName evidence="1">Uncharacterized protein</fullName>
    </submittedName>
</protein>
<proteinExistence type="predicted"/>
<comment type="caution">
    <text evidence="1">The sequence shown here is derived from an EMBL/GenBank/DDBJ whole genome shotgun (WGS) entry which is preliminary data.</text>
</comment>
<gene>
    <name evidence="1" type="ORF">F2P81_004759</name>
</gene>